<keyword evidence="5" id="KW-0472">Membrane</keyword>
<dbReference type="InterPro" id="IPR010071">
    <property type="entry name" value="AA_adenyl_dom"/>
</dbReference>
<dbReference type="FunFam" id="1.10.1200.10:FF:000016">
    <property type="entry name" value="Non-ribosomal peptide synthase"/>
    <property type="match status" value="1"/>
</dbReference>
<dbReference type="InterPro" id="IPR036736">
    <property type="entry name" value="ACP-like_sf"/>
</dbReference>
<dbReference type="Pfam" id="PF00668">
    <property type="entry name" value="Condensation"/>
    <property type="match status" value="1"/>
</dbReference>
<feature type="transmembrane region" description="Helical" evidence="5">
    <location>
        <begin position="1752"/>
        <end position="1772"/>
    </location>
</feature>
<dbReference type="GO" id="GO:0008610">
    <property type="term" value="P:lipid biosynthetic process"/>
    <property type="evidence" value="ECO:0007669"/>
    <property type="project" value="UniProtKB-ARBA"/>
</dbReference>
<reference evidence="7 8" key="1">
    <citation type="submission" date="2020-08" db="EMBL/GenBank/DDBJ databases">
        <title>Sequencing the genomes of 1000 actinobacteria strains.</title>
        <authorList>
            <person name="Klenk H.-P."/>
        </authorList>
    </citation>
    <scope>NUCLEOTIDE SEQUENCE [LARGE SCALE GENOMIC DNA]</scope>
    <source>
        <strain evidence="7 8">DSM 45790</strain>
    </source>
</reference>
<feature type="region of interest" description="Disordered" evidence="4">
    <location>
        <begin position="1"/>
        <end position="51"/>
    </location>
</feature>
<dbReference type="FunFam" id="3.40.50.980:FF:000001">
    <property type="entry name" value="Non-ribosomal peptide synthetase"/>
    <property type="match status" value="1"/>
</dbReference>
<comment type="caution">
    <text evidence="7">The sequence shown here is derived from an EMBL/GenBank/DDBJ whole genome shotgun (WGS) entry which is preliminary data.</text>
</comment>
<feature type="domain" description="Carrier" evidence="6">
    <location>
        <begin position="990"/>
        <end position="1065"/>
    </location>
</feature>
<feature type="transmembrane region" description="Helical" evidence="5">
    <location>
        <begin position="1527"/>
        <end position="1546"/>
    </location>
</feature>
<dbReference type="InterPro" id="IPR020845">
    <property type="entry name" value="AMP-binding_CS"/>
</dbReference>
<keyword evidence="2" id="KW-0596">Phosphopantetheine</keyword>
<dbReference type="FunFam" id="3.40.50.12780:FF:000012">
    <property type="entry name" value="Non-ribosomal peptide synthetase"/>
    <property type="match status" value="1"/>
</dbReference>
<evidence type="ECO:0000259" key="6">
    <source>
        <dbReference type="PROSITE" id="PS50075"/>
    </source>
</evidence>
<comment type="cofactor">
    <cofactor evidence="1">
        <name>pantetheine 4'-phosphate</name>
        <dbReference type="ChEBI" id="CHEBI:47942"/>
    </cofactor>
</comment>
<evidence type="ECO:0000313" key="7">
    <source>
        <dbReference type="EMBL" id="MBB5625464.1"/>
    </source>
</evidence>
<dbReference type="InterPro" id="IPR023213">
    <property type="entry name" value="CAT-like_dom_sf"/>
</dbReference>
<dbReference type="Pfam" id="PF13193">
    <property type="entry name" value="AMP-binding_C"/>
    <property type="match status" value="1"/>
</dbReference>
<sequence>MSVADLSEAKKELLRQRLRSKQADRSGQPGQADPADREIPRRPEGAEPPLAPAQEPLWFMEHFTPGTATYTIAMAVRLRGPLDAGRLREALARLPERHESLRHRFPATDEGLAAVHVVAEAEVPLREASAATDEEAVALIDAESAIPFDLAEGPLLKALLVAGLADEGGLGEEAGEEHVLALFVHHIVADGRSAQLLMRDLLALYRGEDPAAPPVRYGDVALWQRGRRLDRELAYWQGELAALPRADLPVDRPRPPRQCFDGASHVRELGPELVDRLTELGRRHGATRFMTMLAAFQTLIARYSGQDDFGVGTPVAGRTRPELDDVVGMFVNTLVLRARLDGDPSFTELLARTRDTVIEALDHQELSFSRLVDALGVPRDPSRQPLVDTLFSMHDFANRSDDGEVSDFPLRPGSARHDLELYLVPTPGGGLSCTFTYKTTLFDAGTVERMAAHLEALVRAAVAEPDVRVSDLPLPLGDDADLIATWNDTAAPFPAHGTLHGLVEEQVARTPDATAVTFQATSVTYRELDERANQVAHRLIERGVGTGTLVAICAERSIELVTALLGVLKTGAAYVPLDPDYPADRLAFMLADSAAPVVLAQSHLADRLGDATVLLLDGPAEAADVPVTSPGPAGEPGTAAYMIYTSGSTGRPKGVPNSHRGIVNRLDWMQKRYGLTSGDVVLQKTPAGFDVSVWEFFWPLTTGARLLLAEPEGHRDPAYLCDLIQAEGVTTTHFVPSMLAVFLAEEGAAACASLRRVICSGEALPVDLAERCLRTIPAELHNLYGPTEAAIDVSSFECTLDRLSGRVRVPIGSPIQNITLHVLDRHRRPVPVGMPGELHIGGVGVALGYHDRPELTAERFFDGLYRTSDAARWLPDGTIDFLGRLDNQVKLRGLRIELGEIEAALREKAGAREAVVIVRADRLVAYLVGVPEEAAQAAAMRAAVRDILPEYMLPSQFVFLDALPLTPNGKLDRAALPAPAASAGDTEYAEPTTGTETAIAAIWAEVLGVERVGLDDDFFDLGGHSMLAIQIVAKLRKAGIGQIGLVDVFSHRTVRELAAFAERPAPEGPRPLLQRLTPAKRTARLTYVCVPYGSGSAVVYQPLADALPGDHALYALAIPGHDIGLDEEPMEFHALAARCAEEILAIEGPIAIYGHCGVGAALAVELARRVEAAGRELEALYIGAIFPFARPRGVLGSLSRLVGVDRLSRSQTDINRLKARGVDLDELDPGVADRIIRTMRQDSKAAEKFFTELFDSPDRGRLRAPIISVVGERDPATDFYEERYREWAFLSDTNALVVLDEGGHYFLRYRAAELAEILRTHRSLDRPAPHEPDDTWWVHGVSTPGTPDADPATEPATEPAVRPGMTRFLTVAAGQQISMIGSALTGWALPLTILVDSGSIAQFSILAVLNLAGLLISPLAGAIVDRGDRRRVMLLSDFACAGIQLVLACLILFGELRLWQVYLLIVALSIATNFQRLAYTSAIPQLVPKRYLGHAMGVSQMTNGVAQLVVPLIAAGLLAWIKLGGIVIIDVASYAFAIVTVLAVRFPNTLPWRPREPLSTEIRKGFAYTWNERGLRAMLVFFAVLNIFLSPLLLLVSPLVLSFATLTEVSVISVVTGLGVMLGGLTMAIWGGPAKWRFRGVLASTMAIAAGSVVTGLRPSLIVIGVGAFALTYFLTLMNAMYSTIVQIKVPYRYHGRVFALNTLVAWSTLPIGMGLVAPLGAALFDPMLAPGGALASTAGALIGVGPGRGIAFLYLVCALGMAAVVAGALRVRRLSRFDADMPDALPDDLVGMETIQKRREAKTTAAA</sequence>
<organism evidence="7 8">
    <name type="scientific">Sphaerisporangium krabiense</name>
    <dbReference type="NCBI Taxonomy" id="763782"/>
    <lineage>
        <taxon>Bacteria</taxon>
        <taxon>Bacillati</taxon>
        <taxon>Actinomycetota</taxon>
        <taxon>Actinomycetes</taxon>
        <taxon>Streptosporangiales</taxon>
        <taxon>Streptosporangiaceae</taxon>
        <taxon>Sphaerisporangium</taxon>
    </lineage>
</organism>
<dbReference type="GO" id="GO:0044550">
    <property type="term" value="P:secondary metabolite biosynthetic process"/>
    <property type="evidence" value="ECO:0007669"/>
    <property type="project" value="UniProtKB-ARBA"/>
</dbReference>
<dbReference type="InterPro" id="IPR009081">
    <property type="entry name" value="PP-bd_ACP"/>
</dbReference>
<proteinExistence type="predicted"/>
<dbReference type="Gene3D" id="3.40.50.1820">
    <property type="entry name" value="alpha/beta hydrolase"/>
    <property type="match status" value="1"/>
</dbReference>
<dbReference type="SMART" id="SM00823">
    <property type="entry name" value="PKS_PP"/>
    <property type="match status" value="1"/>
</dbReference>
<dbReference type="Proteomes" id="UP000588112">
    <property type="component" value="Unassembled WGS sequence"/>
</dbReference>
<dbReference type="InterPro" id="IPR011701">
    <property type="entry name" value="MFS"/>
</dbReference>
<name>A0A7W9DNW9_9ACTN</name>
<dbReference type="SUPFAM" id="SSF103473">
    <property type="entry name" value="MFS general substrate transporter"/>
    <property type="match status" value="1"/>
</dbReference>
<dbReference type="InterPro" id="IPR001242">
    <property type="entry name" value="Condensation_dom"/>
</dbReference>
<feature type="transmembrane region" description="Helical" evidence="5">
    <location>
        <begin position="1638"/>
        <end position="1655"/>
    </location>
</feature>
<dbReference type="NCBIfam" id="TIGR01733">
    <property type="entry name" value="AA-adenyl-dom"/>
    <property type="match status" value="1"/>
</dbReference>
<keyword evidence="8" id="KW-1185">Reference proteome</keyword>
<dbReference type="InterPro" id="IPR025110">
    <property type="entry name" value="AMP-bd_C"/>
</dbReference>
<dbReference type="RefSeq" id="WP_184608757.1">
    <property type="nucleotide sequence ID" value="NZ_BOOS01000026.1"/>
</dbReference>
<dbReference type="InterPro" id="IPR020802">
    <property type="entry name" value="TesA-like"/>
</dbReference>
<feature type="transmembrane region" description="Helical" evidence="5">
    <location>
        <begin position="1661"/>
        <end position="1686"/>
    </location>
</feature>
<feature type="transmembrane region" description="Helical" evidence="5">
    <location>
        <begin position="1500"/>
        <end position="1521"/>
    </location>
</feature>
<dbReference type="GO" id="GO:0003824">
    <property type="term" value="F:catalytic activity"/>
    <property type="evidence" value="ECO:0007669"/>
    <property type="project" value="InterPro"/>
</dbReference>
<dbReference type="PROSITE" id="PS00012">
    <property type="entry name" value="PHOSPHOPANTETHEINE"/>
    <property type="match status" value="1"/>
</dbReference>
<dbReference type="CDD" id="cd19531">
    <property type="entry name" value="LCL_NRPS-like"/>
    <property type="match status" value="1"/>
</dbReference>
<dbReference type="Gene3D" id="3.30.559.10">
    <property type="entry name" value="Chloramphenicol acetyltransferase-like domain"/>
    <property type="match status" value="1"/>
</dbReference>
<protein>
    <submittedName>
        <fullName evidence="7">Amino acid adenylation domain-containing protein</fullName>
    </submittedName>
</protein>
<dbReference type="InterPro" id="IPR001031">
    <property type="entry name" value="Thioesterase"/>
</dbReference>
<dbReference type="Pfam" id="PF00550">
    <property type="entry name" value="PP-binding"/>
    <property type="match status" value="1"/>
</dbReference>
<evidence type="ECO:0000313" key="8">
    <source>
        <dbReference type="Proteomes" id="UP000588112"/>
    </source>
</evidence>
<dbReference type="FunFam" id="3.30.300.30:FF:000010">
    <property type="entry name" value="Enterobactin synthetase component F"/>
    <property type="match status" value="1"/>
</dbReference>
<dbReference type="Gene3D" id="1.10.1200.10">
    <property type="entry name" value="ACP-like"/>
    <property type="match status" value="1"/>
</dbReference>
<dbReference type="CDD" id="cd06173">
    <property type="entry name" value="MFS_MefA_like"/>
    <property type="match status" value="1"/>
</dbReference>
<feature type="transmembrane region" description="Helical" evidence="5">
    <location>
        <begin position="1698"/>
        <end position="1725"/>
    </location>
</feature>
<dbReference type="Pfam" id="PF00975">
    <property type="entry name" value="Thioesterase"/>
    <property type="match status" value="1"/>
</dbReference>
<feature type="transmembrane region" description="Helical" evidence="5">
    <location>
        <begin position="1459"/>
        <end position="1479"/>
    </location>
</feature>
<accession>A0A7W9DNW9</accession>
<dbReference type="InterPro" id="IPR029058">
    <property type="entry name" value="AB_hydrolase_fold"/>
</dbReference>
<dbReference type="CDD" id="cd17646">
    <property type="entry name" value="A_NRPS_AB3403-like"/>
    <property type="match status" value="1"/>
</dbReference>
<dbReference type="GO" id="GO:0022857">
    <property type="term" value="F:transmembrane transporter activity"/>
    <property type="evidence" value="ECO:0007669"/>
    <property type="project" value="InterPro"/>
</dbReference>
<dbReference type="Gene3D" id="1.20.1250.20">
    <property type="entry name" value="MFS general substrate transporter like domains"/>
    <property type="match status" value="1"/>
</dbReference>
<dbReference type="Gene3D" id="2.30.38.10">
    <property type="entry name" value="Luciferase, Domain 3"/>
    <property type="match status" value="1"/>
</dbReference>
<dbReference type="InterPro" id="IPR006162">
    <property type="entry name" value="Ppantetheine_attach_site"/>
</dbReference>
<dbReference type="PANTHER" id="PTHR45527">
    <property type="entry name" value="NONRIBOSOMAL PEPTIDE SYNTHETASE"/>
    <property type="match status" value="1"/>
</dbReference>
<dbReference type="PROSITE" id="PS00455">
    <property type="entry name" value="AMP_BINDING"/>
    <property type="match status" value="1"/>
</dbReference>
<keyword evidence="3" id="KW-0597">Phosphoprotein</keyword>
<feature type="transmembrane region" description="Helical" evidence="5">
    <location>
        <begin position="1400"/>
        <end position="1420"/>
    </location>
</feature>
<dbReference type="Pfam" id="PF00501">
    <property type="entry name" value="AMP-binding"/>
    <property type="match status" value="1"/>
</dbReference>
<dbReference type="GO" id="GO:0005829">
    <property type="term" value="C:cytosol"/>
    <property type="evidence" value="ECO:0007669"/>
    <property type="project" value="TreeGrafter"/>
</dbReference>
<feature type="compositionally biased region" description="Basic and acidic residues" evidence="4">
    <location>
        <begin position="34"/>
        <end position="45"/>
    </location>
</feature>
<keyword evidence="5" id="KW-1133">Transmembrane helix</keyword>
<evidence type="ECO:0000256" key="4">
    <source>
        <dbReference type="SAM" id="MobiDB-lite"/>
    </source>
</evidence>
<dbReference type="InterPro" id="IPR020806">
    <property type="entry name" value="PKS_PP-bd"/>
</dbReference>
<dbReference type="EMBL" id="JACHBR010000001">
    <property type="protein sequence ID" value="MBB5625464.1"/>
    <property type="molecule type" value="Genomic_DNA"/>
</dbReference>
<dbReference type="InterPro" id="IPR045851">
    <property type="entry name" value="AMP-bd_C_sf"/>
</dbReference>
<dbReference type="Gene3D" id="3.30.300.30">
    <property type="match status" value="1"/>
</dbReference>
<dbReference type="Gene3D" id="3.30.559.30">
    <property type="entry name" value="Nonribosomal peptide synthetase, condensation domain"/>
    <property type="match status" value="1"/>
</dbReference>
<gene>
    <name evidence="7" type="ORF">BJ981_001163</name>
</gene>
<dbReference type="SUPFAM" id="SSF53474">
    <property type="entry name" value="alpha/beta-Hydrolases"/>
    <property type="match status" value="1"/>
</dbReference>
<keyword evidence="5" id="KW-0812">Transmembrane</keyword>
<dbReference type="GO" id="GO:0031177">
    <property type="term" value="F:phosphopantetheine binding"/>
    <property type="evidence" value="ECO:0007669"/>
    <property type="project" value="InterPro"/>
</dbReference>
<feature type="transmembrane region" description="Helical" evidence="5">
    <location>
        <begin position="1432"/>
        <end position="1453"/>
    </location>
</feature>
<evidence type="ECO:0000256" key="5">
    <source>
        <dbReference type="SAM" id="Phobius"/>
    </source>
</evidence>
<dbReference type="SMART" id="SM00824">
    <property type="entry name" value="PKS_TE"/>
    <property type="match status" value="1"/>
</dbReference>
<dbReference type="SUPFAM" id="SSF56801">
    <property type="entry name" value="Acetyl-CoA synthetase-like"/>
    <property type="match status" value="1"/>
</dbReference>
<evidence type="ECO:0000256" key="2">
    <source>
        <dbReference type="ARBA" id="ARBA00022450"/>
    </source>
</evidence>
<dbReference type="GO" id="GO:0072330">
    <property type="term" value="P:monocarboxylic acid biosynthetic process"/>
    <property type="evidence" value="ECO:0007669"/>
    <property type="project" value="UniProtKB-ARBA"/>
</dbReference>
<dbReference type="PANTHER" id="PTHR45527:SF1">
    <property type="entry name" value="FATTY ACID SYNTHASE"/>
    <property type="match status" value="1"/>
</dbReference>
<evidence type="ECO:0000256" key="3">
    <source>
        <dbReference type="ARBA" id="ARBA00022553"/>
    </source>
</evidence>
<dbReference type="InterPro" id="IPR000873">
    <property type="entry name" value="AMP-dep_synth/lig_dom"/>
</dbReference>
<dbReference type="FunFam" id="3.40.50.980:FF:000002">
    <property type="entry name" value="Enterobactin synthetase component F"/>
    <property type="match status" value="1"/>
</dbReference>
<dbReference type="Gene3D" id="3.40.50.980">
    <property type="match status" value="2"/>
</dbReference>
<dbReference type="PROSITE" id="PS50075">
    <property type="entry name" value="CARRIER"/>
    <property type="match status" value="1"/>
</dbReference>
<dbReference type="Pfam" id="PF07690">
    <property type="entry name" value="MFS_1"/>
    <property type="match status" value="1"/>
</dbReference>
<evidence type="ECO:0000256" key="1">
    <source>
        <dbReference type="ARBA" id="ARBA00001957"/>
    </source>
</evidence>
<dbReference type="InterPro" id="IPR036259">
    <property type="entry name" value="MFS_trans_sf"/>
</dbReference>
<dbReference type="SUPFAM" id="SSF52777">
    <property type="entry name" value="CoA-dependent acyltransferases"/>
    <property type="match status" value="2"/>
</dbReference>
<feature type="transmembrane region" description="Helical" evidence="5">
    <location>
        <begin position="1610"/>
        <end position="1631"/>
    </location>
</feature>
<dbReference type="GO" id="GO:0043041">
    <property type="term" value="P:amino acid activation for nonribosomal peptide biosynthetic process"/>
    <property type="evidence" value="ECO:0007669"/>
    <property type="project" value="TreeGrafter"/>
</dbReference>
<feature type="transmembrane region" description="Helical" evidence="5">
    <location>
        <begin position="1579"/>
        <end position="1604"/>
    </location>
</feature>